<proteinExistence type="inferred from homology"/>
<evidence type="ECO:0000256" key="2">
    <source>
        <dbReference type="ARBA" id="ARBA00022517"/>
    </source>
</evidence>
<dbReference type="PANTHER" id="PTHR12858:SF1">
    <property type="entry name" value="PRE-RRNA-PROCESSING PROTEIN TSR1 HOMOLOG"/>
    <property type="match status" value="1"/>
</dbReference>
<comment type="similarity">
    <text evidence="4">Belongs to the TRAFAC class translation factor GTPase superfamily. Bms1-like GTPase family. TSR1 subfamily.</text>
</comment>
<dbReference type="PANTHER" id="PTHR12858">
    <property type="entry name" value="RIBOSOME BIOGENESIS PROTEIN"/>
    <property type="match status" value="1"/>
</dbReference>
<dbReference type="GO" id="GO:0003924">
    <property type="term" value="F:GTPase activity"/>
    <property type="evidence" value="ECO:0007669"/>
    <property type="project" value="TreeGrafter"/>
</dbReference>
<dbReference type="InterPro" id="IPR030387">
    <property type="entry name" value="G_Bms1/Tsr1_dom"/>
</dbReference>
<keyword evidence="3" id="KW-0539">Nucleus</keyword>
<dbReference type="GO" id="GO:0005525">
    <property type="term" value="F:GTP binding"/>
    <property type="evidence" value="ECO:0007669"/>
    <property type="project" value="TreeGrafter"/>
</dbReference>
<accession>A0A022VZ45</accession>
<dbReference type="Pfam" id="PF08142">
    <property type="entry name" value="AARP2CN"/>
    <property type="match status" value="1"/>
</dbReference>
<dbReference type="GO" id="GO:0030688">
    <property type="term" value="C:preribosome, small subunit precursor"/>
    <property type="evidence" value="ECO:0007669"/>
    <property type="project" value="TreeGrafter"/>
</dbReference>
<dbReference type="EMBL" id="KK207876">
    <property type="protein sequence ID" value="EZF50993.1"/>
    <property type="molecule type" value="Genomic_DNA"/>
</dbReference>
<dbReference type="GO" id="GO:0005730">
    <property type="term" value="C:nucleolus"/>
    <property type="evidence" value="ECO:0007669"/>
    <property type="project" value="UniProtKB-SubCell"/>
</dbReference>
<dbReference type="InterPro" id="IPR039761">
    <property type="entry name" value="Bms1/Tsr1"/>
</dbReference>
<evidence type="ECO:0000256" key="4">
    <source>
        <dbReference type="ARBA" id="ARBA00038288"/>
    </source>
</evidence>
<comment type="subcellular location">
    <subcellularLocation>
        <location evidence="1">Nucleus</location>
        <location evidence="1">Nucleolus</location>
    </subcellularLocation>
</comment>
<feature type="region of interest" description="Disordered" evidence="5">
    <location>
        <begin position="1"/>
        <end position="20"/>
    </location>
</feature>
<evidence type="ECO:0000256" key="5">
    <source>
        <dbReference type="SAM" id="MobiDB-lite"/>
    </source>
</evidence>
<evidence type="ECO:0000256" key="1">
    <source>
        <dbReference type="ARBA" id="ARBA00004604"/>
    </source>
</evidence>
<dbReference type="GO" id="GO:0034511">
    <property type="term" value="F:U3 snoRNA binding"/>
    <property type="evidence" value="ECO:0007669"/>
    <property type="project" value="TreeGrafter"/>
</dbReference>
<dbReference type="InterPro" id="IPR007034">
    <property type="entry name" value="BMS1_TSR1_C"/>
</dbReference>
<sequence>MAPMAVPTEQHHHRNTTKKANKVFKSKHMTKGALKDLSKGKIEIERGSRKTPHQQLMSKMQRRNQAEQKKRLKSKAKSEAVSIFSGQHGAPRHVAVIPVSEGVDLDAAVLQLNQSVDVPNSESYSGICQVRIDRFKQSITYIPATRDLISALDVCRLADFVVFVISSDAGALDETAQVLLKAVEGQGISNVMALVQVCGIHSSNLVNEIDIYSYQRLEKIPTPKKRTQVVTSLKSSLTRYFPSLDKVHSLDSRQDCSNVIRGLCTATPKGIHWRDDRSWMLIENVEWPASLTEETGDVVITGIVRGKGLKADRLVHIPTWGDFQISLITKVPPPSRKKEDAMNIDDAVNEEVLDEPTEDAEDLTTVSPEEVFMTDDTPSMLGQERKGVLLDDHHYFSDEDEPTAYEVPKRIPRGTSKYQSAWYLDDFSDSGSDLMDEEHDGDEEMMDMEEGRPEDGVFPDNRDAMTEGGGTEYPQSEMFLDPSPEEEAKQIEEYRASKKSEAQEDLEFPDEIELHPNTLARERLARYRGLRSLKTSKWETEEDRAHEPEDWRHLLQVPDYKGARNQCIREALVGGAKPGTKVHVHLRAVPLNLQQRNPSPLSLFSLLRHEHKHAVVNINMTLNSTVEAPIKSKEELIFQCGPRRLLVKPIFSSAGTTPNNVHKFDRFIHPGRNAVATFIGPVSWGSIPVLIFKRTSVADPEILDGSDEANTKPGALELVATGTSMAPDHSRVVAKRVILTGHPYKIHKKLVTVRYMFFNAEDIAWFKALQLWTRRGRTGYIKESLGTHGYFKATFDAKINPQDSIGISLYKRIFPRKAVEWDALD</sequence>
<dbReference type="SMART" id="SM01362">
    <property type="entry name" value="DUF663"/>
    <property type="match status" value="1"/>
</dbReference>
<protein>
    <recommendedName>
        <fullName evidence="6">Bms1-type G domain-containing protein</fullName>
    </recommendedName>
</protein>
<dbReference type="InterPro" id="IPR012948">
    <property type="entry name" value="AARP2CN"/>
</dbReference>
<feature type="compositionally biased region" description="Basic residues" evidence="5">
    <location>
        <begin position="11"/>
        <end position="20"/>
    </location>
</feature>
<dbReference type="PROSITE" id="PS51714">
    <property type="entry name" value="G_BMS1"/>
    <property type="match status" value="1"/>
</dbReference>
<keyword evidence="2" id="KW-0690">Ribosome biogenesis</keyword>
<dbReference type="Pfam" id="PF04950">
    <property type="entry name" value="RIBIOP_C"/>
    <property type="match status" value="1"/>
</dbReference>
<dbReference type="OrthoDB" id="119302at2759"/>
<evidence type="ECO:0000256" key="3">
    <source>
        <dbReference type="ARBA" id="ARBA00023242"/>
    </source>
</evidence>
<feature type="domain" description="Bms1-type G" evidence="6">
    <location>
        <begin position="90"/>
        <end position="269"/>
    </location>
</feature>
<organism evidence="7">
    <name type="scientific">Trichophyton rubrum CBS 288.86</name>
    <dbReference type="NCBI Taxonomy" id="1215330"/>
    <lineage>
        <taxon>Eukaryota</taxon>
        <taxon>Fungi</taxon>
        <taxon>Dikarya</taxon>
        <taxon>Ascomycota</taxon>
        <taxon>Pezizomycotina</taxon>
        <taxon>Eurotiomycetes</taxon>
        <taxon>Eurotiomycetidae</taxon>
        <taxon>Onygenales</taxon>
        <taxon>Arthrodermataceae</taxon>
        <taxon>Trichophyton</taxon>
    </lineage>
</organism>
<evidence type="ECO:0000313" key="7">
    <source>
        <dbReference type="EMBL" id="EZF50993.1"/>
    </source>
</evidence>
<dbReference type="AlphaFoldDB" id="A0A022VZ45"/>
<evidence type="ECO:0000259" key="6">
    <source>
        <dbReference type="PROSITE" id="PS51714"/>
    </source>
</evidence>
<dbReference type="SMART" id="SM00785">
    <property type="entry name" value="AARP2CN"/>
    <property type="match status" value="1"/>
</dbReference>
<dbReference type="Proteomes" id="UP000023758">
    <property type="component" value="Unassembled WGS sequence"/>
</dbReference>
<dbReference type="GO" id="GO:0000462">
    <property type="term" value="P:maturation of SSU-rRNA from tricistronic rRNA transcript (SSU-rRNA, 5.8S rRNA, LSU-rRNA)"/>
    <property type="evidence" value="ECO:0007669"/>
    <property type="project" value="TreeGrafter"/>
</dbReference>
<gene>
    <name evidence="7" type="ORF">H103_05800</name>
</gene>
<reference evidence="7" key="1">
    <citation type="submission" date="2014-02" db="EMBL/GenBank/DDBJ databases">
        <title>The Genome Sequence of Trichophyton rubrum (morphotype fischeri) CBS 288.86.</title>
        <authorList>
            <consortium name="The Broad Institute Genomics Platform"/>
            <person name="Cuomo C.A."/>
            <person name="White T.C."/>
            <person name="Graser Y."/>
            <person name="Martinez-Rossi N."/>
            <person name="Heitman J."/>
            <person name="Young S.K."/>
            <person name="Zeng Q."/>
            <person name="Gargeya S."/>
            <person name="Abouelleil A."/>
            <person name="Alvarado L."/>
            <person name="Chapman S.B."/>
            <person name="Gainer-Dewar J."/>
            <person name="Goldberg J."/>
            <person name="Griggs A."/>
            <person name="Gujja S."/>
            <person name="Hansen M."/>
            <person name="Howarth C."/>
            <person name="Imamovic A."/>
            <person name="Larimer J."/>
            <person name="Martinez D."/>
            <person name="Murphy C."/>
            <person name="Pearson M.D."/>
            <person name="Persinoti G."/>
            <person name="Poon T."/>
            <person name="Priest M."/>
            <person name="Roberts A.D."/>
            <person name="Saif S."/>
            <person name="Shea T.D."/>
            <person name="Sykes S.N."/>
            <person name="Wortman J."/>
            <person name="Nusbaum C."/>
            <person name="Birren B."/>
        </authorList>
    </citation>
    <scope>NUCLEOTIDE SEQUENCE [LARGE SCALE GENOMIC DNA]</scope>
    <source>
        <strain evidence="7">CBS 288.86</strain>
    </source>
</reference>
<feature type="region of interest" description="Disordered" evidence="5">
    <location>
        <begin position="45"/>
        <end position="72"/>
    </location>
</feature>
<dbReference type="Pfam" id="PF22298">
    <property type="entry name" value="Tsr1_G-like"/>
    <property type="match status" value="1"/>
</dbReference>
<name>A0A022VZ45_TRIRU</name>
<dbReference type="GO" id="GO:0000479">
    <property type="term" value="P:endonucleolytic cleavage of tricistronic rRNA transcript (SSU-rRNA, 5.8S rRNA, LSU-rRNA)"/>
    <property type="evidence" value="ECO:0007669"/>
    <property type="project" value="TreeGrafter"/>
</dbReference>